<accession>A0ABR4CVA6</accession>
<gene>
    <name evidence="2" type="ORF">VTL71DRAFT_11195</name>
</gene>
<sequence>MAPNKGDQKRKRGSSSEGDEEQETAAEAVSSSFSIRSRFSQSDWANVGGVSAVVETEGEEKKPERPYRKRNVMENKDGSAGWDRPEPLKDDANDPLFGAIDELYQLIKGVPDGPGKDLSTMQILLYCRRSAKERQDKAGFYFGSRGKIRTLFRADRSPTKPTRYNPSPKTFEELGHTFFLKLTDEELEKAGLTRYQLPPVQTSGNSGFISLRTKQAVEGCKGKEVVELEDNEQLSEADDDRERDVEGLVDFETQTEIALMESKDDEFNRKHMNSIVHIEATEAVFGPIKKISSAPKKQRETVKASRILDPSVTNKECTDCLVVWYNSIDGANLKKHFENNPLVGFKPTDRHVKVLPVINNATSTGWRQFPISLRQIFSPEIDLIENLVVKGTISPCEIRMTWRDAAGQAGRFAVTNDETFTRALEYVRLKKVREFHIGFDIPAPNDENDQNPTIIDIQNPSLRSNVSLQTTADADEAGALSDGDTTIDDGEPKEDLENNNSLGFDDVEINEALQRSAREINHSNIGQSSAPPTTPEARPDLPVSWIHTYDGPNLEAYLRDHPVADLGFDQVHTRSILGHGYFDGLRFETLSRMLSEMFWAQIDLIKDHVARQRIFPTTVLLVYRDEGLGSRLMYVTNDQSLTTAIRLVISGRDSSLQVGFDLRPSTDTISKASILRIQNPSSGAGAFTHHLPIPANTEFPVRWYHEMDMISLATYIRELPVRQLKFTKVHKGTFQIQDQIHDLNWLGLSQGMVLAFNKLLINIKDVAKRNRVRPTSMRICHTDIAGITTHMMFDETTKDLSQVAEIINSGKKWEIHVGFGTVDPADSAPDVENPNPGAAVEGTGVAVPASEPSSTGQSSNALPRIQGTGVAIPIDQASTNGKDPDLQSLIEETTERSITFEIPITWVRSEDHPVMISYLAQNPLPGPLNVDRHLGTITVYGHLNGLTLATLEQGARTAFNFLLSGLRDVSLVHTFHLRLRYHLGSDLNTSTTLYVDSQDGVDEAVKIIVSEEDYNWTLEAGFNKDASISPGNGSRPGGY</sequence>
<organism evidence="2 3">
    <name type="scientific">Oculimacula yallundae</name>
    <dbReference type="NCBI Taxonomy" id="86028"/>
    <lineage>
        <taxon>Eukaryota</taxon>
        <taxon>Fungi</taxon>
        <taxon>Dikarya</taxon>
        <taxon>Ascomycota</taxon>
        <taxon>Pezizomycotina</taxon>
        <taxon>Leotiomycetes</taxon>
        <taxon>Helotiales</taxon>
        <taxon>Ploettnerulaceae</taxon>
        <taxon>Oculimacula</taxon>
    </lineage>
</organism>
<dbReference type="EMBL" id="JAZHXI010000003">
    <property type="protein sequence ID" value="KAL2073869.1"/>
    <property type="molecule type" value="Genomic_DNA"/>
</dbReference>
<comment type="caution">
    <text evidence="2">The sequence shown here is derived from an EMBL/GenBank/DDBJ whole genome shotgun (WGS) entry which is preliminary data.</text>
</comment>
<evidence type="ECO:0000256" key="1">
    <source>
        <dbReference type="SAM" id="MobiDB-lite"/>
    </source>
</evidence>
<feature type="region of interest" description="Disordered" evidence="1">
    <location>
        <begin position="1"/>
        <end position="34"/>
    </location>
</feature>
<evidence type="ECO:0000313" key="3">
    <source>
        <dbReference type="Proteomes" id="UP001595075"/>
    </source>
</evidence>
<feature type="region of interest" description="Disordered" evidence="1">
    <location>
        <begin position="521"/>
        <end position="540"/>
    </location>
</feature>
<feature type="compositionally biased region" description="Basic and acidic residues" evidence="1">
    <location>
        <begin position="59"/>
        <end position="88"/>
    </location>
</feature>
<proteinExistence type="predicted"/>
<feature type="compositionally biased region" description="Polar residues" evidence="1">
    <location>
        <begin position="522"/>
        <end position="531"/>
    </location>
</feature>
<feature type="compositionally biased region" description="Acidic residues" evidence="1">
    <location>
        <begin position="485"/>
        <end position="494"/>
    </location>
</feature>
<evidence type="ECO:0000313" key="2">
    <source>
        <dbReference type="EMBL" id="KAL2073869.1"/>
    </source>
</evidence>
<name>A0ABR4CVA6_9HELO</name>
<reference evidence="2 3" key="1">
    <citation type="journal article" date="2024" name="Commun. Biol.">
        <title>Comparative genomic analysis of thermophilic fungi reveals convergent evolutionary adaptations and gene losses.</title>
        <authorList>
            <person name="Steindorff A.S."/>
            <person name="Aguilar-Pontes M.V."/>
            <person name="Robinson A.J."/>
            <person name="Andreopoulos B."/>
            <person name="LaButti K."/>
            <person name="Kuo A."/>
            <person name="Mondo S."/>
            <person name="Riley R."/>
            <person name="Otillar R."/>
            <person name="Haridas S."/>
            <person name="Lipzen A."/>
            <person name="Grimwood J."/>
            <person name="Schmutz J."/>
            <person name="Clum A."/>
            <person name="Reid I.D."/>
            <person name="Moisan M.C."/>
            <person name="Butler G."/>
            <person name="Nguyen T.T.M."/>
            <person name="Dewar K."/>
            <person name="Conant G."/>
            <person name="Drula E."/>
            <person name="Henrissat B."/>
            <person name="Hansel C."/>
            <person name="Singer S."/>
            <person name="Hutchinson M.I."/>
            <person name="de Vries R.P."/>
            <person name="Natvig D.O."/>
            <person name="Powell A.J."/>
            <person name="Tsang A."/>
            <person name="Grigoriev I.V."/>
        </authorList>
    </citation>
    <scope>NUCLEOTIDE SEQUENCE [LARGE SCALE GENOMIC DNA]</scope>
    <source>
        <strain evidence="2 3">CBS 494.80</strain>
    </source>
</reference>
<feature type="compositionally biased region" description="Polar residues" evidence="1">
    <location>
        <begin position="450"/>
        <end position="472"/>
    </location>
</feature>
<protein>
    <submittedName>
        <fullName evidence="2">Uncharacterized protein</fullName>
    </submittedName>
</protein>
<keyword evidence="3" id="KW-1185">Reference proteome</keyword>
<feature type="region of interest" description="Disordered" evidence="1">
    <location>
        <begin position="441"/>
        <end position="501"/>
    </location>
</feature>
<dbReference type="Proteomes" id="UP001595075">
    <property type="component" value="Unassembled WGS sequence"/>
</dbReference>
<feature type="region of interest" description="Disordered" evidence="1">
    <location>
        <begin position="51"/>
        <end position="88"/>
    </location>
</feature>